<feature type="domain" description="Spore germination GerAC-like C-terminal" evidence="9">
    <location>
        <begin position="195"/>
        <end position="351"/>
    </location>
</feature>
<sequence length="354" mass="40010">MKAKWTIMLIIFVLTGCGATPKILDDIQLATVIGLDPEEDDKLSMTISFPVFKPDDSTTNETFTTTGYTFNGNLDKANARSSKSIETGKLDVIIINRKLAEKGMTEYLDFLKRGASTGARLFIVVADGSAKDVLEGKYEDTDLGVYLESMLQQNIQQRVIPETNFHLYNYAQFSEGTDPILPVMKKVKENIVTINGIAIMNKDQLIDILPLNKLFYFNAIYGDMAKGTKRTVDAKGNDAYIQRISSVRNLDYKPKEKKIVIHVDMKGEVLEYTGDRFDDGNRKEVEQNLTKQIKEESERLAKMFQEMEVDPLGLGDDIKHKIRGLSWDEWKKLYPELTIEVDVNVAIISKGIVQ</sequence>
<dbReference type="InterPro" id="IPR008844">
    <property type="entry name" value="Spore_GerAC-like"/>
</dbReference>
<keyword evidence="5" id="KW-0472">Membrane</keyword>
<feature type="domain" description="Spore germination protein N-terminal" evidence="10">
    <location>
        <begin position="22"/>
        <end position="185"/>
    </location>
</feature>
<dbReference type="GO" id="GO:0016020">
    <property type="term" value="C:membrane"/>
    <property type="evidence" value="ECO:0007669"/>
    <property type="project" value="UniProtKB-SubCell"/>
</dbReference>
<gene>
    <name evidence="11" type="ORF">EV213_12017</name>
</gene>
<dbReference type="InterPro" id="IPR057336">
    <property type="entry name" value="GerAC_N"/>
</dbReference>
<dbReference type="InterPro" id="IPR038501">
    <property type="entry name" value="Spore_GerAC_C_sf"/>
</dbReference>
<dbReference type="NCBIfam" id="TIGR02887">
    <property type="entry name" value="spore_ger_x_C"/>
    <property type="match status" value="1"/>
</dbReference>
<evidence type="ECO:0000256" key="1">
    <source>
        <dbReference type="ARBA" id="ARBA00004635"/>
    </source>
</evidence>
<dbReference type="Pfam" id="PF05504">
    <property type="entry name" value="Spore_GerAC"/>
    <property type="match status" value="1"/>
</dbReference>
<feature type="chain" id="PRO_5038994059" evidence="8">
    <location>
        <begin position="20"/>
        <end position="354"/>
    </location>
</feature>
<keyword evidence="4 8" id="KW-0732">Signal</keyword>
<evidence type="ECO:0000256" key="8">
    <source>
        <dbReference type="SAM" id="SignalP"/>
    </source>
</evidence>
<evidence type="ECO:0000256" key="2">
    <source>
        <dbReference type="ARBA" id="ARBA00007886"/>
    </source>
</evidence>
<evidence type="ECO:0000256" key="7">
    <source>
        <dbReference type="ARBA" id="ARBA00023288"/>
    </source>
</evidence>
<feature type="signal peptide" evidence="8">
    <location>
        <begin position="1"/>
        <end position="19"/>
    </location>
</feature>
<reference evidence="11 12" key="1">
    <citation type="submission" date="2019-03" db="EMBL/GenBank/DDBJ databases">
        <title>Genomic Encyclopedia of Type Strains, Phase IV (KMG-IV): sequencing the most valuable type-strain genomes for metagenomic binning, comparative biology and taxonomic classification.</title>
        <authorList>
            <person name="Goeker M."/>
        </authorList>
    </citation>
    <scope>NUCLEOTIDE SEQUENCE [LARGE SCALE GENOMIC DNA]</scope>
    <source>
        <strain evidence="11 12">DSM 28697</strain>
    </source>
</reference>
<dbReference type="RefSeq" id="WP_133581824.1">
    <property type="nucleotide sequence ID" value="NZ_SNYJ01000020.1"/>
</dbReference>
<keyword evidence="12" id="KW-1185">Reference proteome</keyword>
<proteinExistence type="inferred from homology"/>
<evidence type="ECO:0000256" key="6">
    <source>
        <dbReference type="ARBA" id="ARBA00023139"/>
    </source>
</evidence>
<evidence type="ECO:0000313" key="11">
    <source>
        <dbReference type="EMBL" id="TDQ36086.1"/>
    </source>
</evidence>
<comment type="similarity">
    <text evidence="2">Belongs to the GerABKC lipoprotein family.</text>
</comment>
<protein>
    <submittedName>
        <fullName evidence="11">Spore germination protein</fullName>
    </submittedName>
</protein>
<accession>A0A4R6TSP7</accession>
<comment type="caution">
    <text evidence="11">The sequence shown here is derived from an EMBL/GenBank/DDBJ whole genome shotgun (WGS) entry which is preliminary data.</text>
</comment>
<dbReference type="Pfam" id="PF25198">
    <property type="entry name" value="Spore_GerAC_N"/>
    <property type="match status" value="1"/>
</dbReference>
<dbReference type="GO" id="GO:0009847">
    <property type="term" value="P:spore germination"/>
    <property type="evidence" value="ECO:0007669"/>
    <property type="project" value="InterPro"/>
</dbReference>
<evidence type="ECO:0000259" key="9">
    <source>
        <dbReference type="Pfam" id="PF05504"/>
    </source>
</evidence>
<dbReference type="PROSITE" id="PS51257">
    <property type="entry name" value="PROKAR_LIPOPROTEIN"/>
    <property type="match status" value="1"/>
</dbReference>
<keyword evidence="6" id="KW-0564">Palmitate</keyword>
<name>A0A4R6TSP7_9BACI</name>
<dbReference type="PANTHER" id="PTHR35789:SF1">
    <property type="entry name" value="SPORE GERMINATION PROTEIN B3"/>
    <property type="match status" value="1"/>
</dbReference>
<keyword evidence="3" id="KW-0309">Germination</keyword>
<evidence type="ECO:0000259" key="10">
    <source>
        <dbReference type="Pfam" id="PF25198"/>
    </source>
</evidence>
<evidence type="ECO:0000256" key="3">
    <source>
        <dbReference type="ARBA" id="ARBA00022544"/>
    </source>
</evidence>
<evidence type="ECO:0000256" key="5">
    <source>
        <dbReference type="ARBA" id="ARBA00023136"/>
    </source>
</evidence>
<dbReference type="Gene3D" id="3.30.300.210">
    <property type="entry name" value="Nutrient germinant receptor protein C, domain 3"/>
    <property type="match status" value="1"/>
</dbReference>
<evidence type="ECO:0000256" key="4">
    <source>
        <dbReference type="ARBA" id="ARBA00022729"/>
    </source>
</evidence>
<comment type="subcellular location">
    <subcellularLocation>
        <location evidence="1">Membrane</location>
        <topology evidence="1">Lipid-anchor</topology>
    </subcellularLocation>
</comment>
<dbReference type="Proteomes" id="UP000295632">
    <property type="component" value="Unassembled WGS sequence"/>
</dbReference>
<dbReference type="InterPro" id="IPR046953">
    <property type="entry name" value="Spore_GerAC-like_C"/>
</dbReference>
<dbReference type="PANTHER" id="PTHR35789">
    <property type="entry name" value="SPORE GERMINATION PROTEIN B3"/>
    <property type="match status" value="1"/>
</dbReference>
<dbReference type="AlphaFoldDB" id="A0A4R6TSP7"/>
<dbReference type="EMBL" id="SNYJ01000020">
    <property type="protein sequence ID" value="TDQ36086.1"/>
    <property type="molecule type" value="Genomic_DNA"/>
</dbReference>
<dbReference type="OrthoDB" id="2592518at2"/>
<keyword evidence="7" id="KW-0449">Lipoprotein</keyword>
<evidence type="ECO:0000313" key="12">
    <source>
        <dbReference type="Proteomes" id="UP000295632"/>
    </source>
</evidence>
<organism evidence="11 12">
    <name type="scientific">Aureibacillus halotolerans</name>
    <dbReference type="NCBI Taxonomy" id="1508390"/>
    <lineage>
        <taxon>Bacteria</taxon>
        <taxon>Bacillati</taxon>
        <taxon>Bacillota</taxon>
        <taxon>Bacilli</taxon>
        <taxon>Bacillales</taxon>
        <taxon>Bacillaceae</taxon>
        <taxon>Aureibacillus</taxon>
    </lineage>
</organism>